<evidence type="ECO:0000313" key="5">
    <source>
        <dbReference type="Proteomes" id="UP000566819"/>
    </source>
</evidence>
<feature type="transmembrane region" description="Helical" evidence="3">
    <location>
        <begin position="185"/>
        <end position="203"/>
    </location>
</feature>
<reference evidence="4 5" key="1">
    <citation type="submission" date="2020-03" db="EMBL/GenBank/DDBJ databases">
        <title>Draft Genome Sequence of Cudoniella acicularis.</title>
        <authorList>
            <person name="Buettner E."/>
            <person name="Kellner H."/>
        </authorList>
    </citation>
    <scope>NUCLEOTIDE SEQUENCE [LARGE SCALE GENOMIC DNA]</scope>
    <source>
        <strain evidence="4 5">DSM 108380</strain>
    </source>
</reference>
<dbReference type="AlphaFoldDB" id="A0A8H4R6X5"/>
<proteinExistence type="predicted"/>
<feature type="coiled-coil region" evidence="1">
    <location>
        <begin position="692"/>
        <end position="726"/>
    </location>
</feature>
<keyword evidence="1" id="KW-0175">Coiled coil</keyword>
<evidence type="ECO:0000313" key="4">
    <source>
        <dbReference type="EMBL" id="KAF4624560.1"/>
    </source>
</evidence>
<dbReference type="OrthoDB" id="9451547at2759"/>
<feature type="transmembrane region" description="Helical" evidence="3">
    <location>
        <begin position="328"/>
        <end position="350"/>
    </location>
</feature>
<keyword evidence="5" id="KW-1185">Reference proteome</keyword>
<evidence type="ECO:0000256" key="3">
    <source>
        <dbReference type="SAM" id="Phobius"/>
    </source>
</evidence>
<dbReference type="PANTHER" id="PTHR35043">
    <property type="entry name" value="TRANSCRIPTION FACTOR DOMAIN-CONTAINING PROTEIN"/>
    <property type="match status" value="1"/>
</dbReference>
<protein>
    <submittedName>
        <fullName evidence="4">Uncharacterized protein</fullName>
    </submittedName>
</protein>
<dbReference type="Proteomes" id="UP000566819">
    <property type="component" value="Unassembled WGS sequence"/>
</dbReference>
<keyword evidence="3" id="KW-1133">Transmembrane helix</keyword>
<keyword evidence="3" id="KW-0812">Transmembrane</keyword>
<feature type="compositionally biased region" description="Basic residues" evidence="2">
    <location>
        <begin position="469"/>
        <end position="483"/>
    </location>
</feature>
<keyword evidence="3" id="KW-0472">Membrane</keyword>
<comment type="caution">
    <text evidence="4">The sequence shown here is derived from an EMBL/GenBank/DDBJ whole genome shotgun (WGS) entry which is preliminary data.</text>
</comment>
<gene>
    <name evidence="4" type="ORF">G7Y89_g13611</name>
</gene>
<name>A0A8H4R6X5_9HELO</name>
<organism evidence="4 5">
    <name type="scientific">Cudoniella acicularis</name>
    <dbReference type="NCBI Taxonomy" id="354080"/>
    <lineage>
        <taxon>Eukaryota</taxon>
        <taxon>Fungi</taxon>
        <taxon>Dikarya</taxon>
        <taxon>Ascomycota</taxon>
        <taxon>Pezizomycotina</taxon>
        <taxon>Leotiomycetes</taxon>
        <taxon>Helotiales</taxon>
        <taxon>Tricladiaceae</taxon>
        <taxon>Cudoniella</taxon>
    </lineage>
</organism>
<evidence type="ECO:0000256" key="1">
    <source>
        <dbReference type="SAM" id="Coils"/>
    </source>
</evidence>
<feature type="region of interest" description="Disordered" evidence="2">
    <location>
        <begin position="455"/>
        <end position="508"/>
    </location>
</feature>
<dbReference type="PANTHER" id="PTHR35043:SF8">
    <property type="entry name" value="DUF4220 DOMAIN-CONTAINING PROTEIN"/>
    <property type="match status" value="1"/>
</dbReference>
<sequence>MMGTEDSARYDMPCRYICDEMCSVRDRLVLLIVVGKISRKVRWLLLTILGPELITSYAFGKYLHARRLLAELRQTGIAQKPWKPTHAFYLGMDCVRFKSLDGFEFGLCTPSTTEDGWEYPTCNPGVVKLRFSGYLKDFDFTKEDIQDRSKADAFSKAITVIQATWFVTNAMARAIARLPLCPLEISTVAYVFCTCITYTFWWSKPKDIGRLRSQKSTMSVPRSNSAKVRSPVSDEAASIFRSYNGEFDDPALNNPEEDMEFLSDPQNLVRGNFHMDVGPGVTGIILDRPVQEPVRQSVERAAHHARARSDSSRQRSQIISSLYKKREYVLFPILLLLIAVAATSFMRFTISLNLADFEFFPRNMVWDKLPIRGSRRAFTEESAGYTAPVAAAPTTRKPGFWRSVRKYPTIQTISPTKPHTFKKRQPTIQTISPTKSYTFKKEEPTIQTITPTKAYASKSKPTREFTPKQKSRAMKHLSSKNKATKTIQPPKRTAAPNRTSEKDFIPPSGDNDLFSRMVNTNMELYSTPLIPSQLLLSFMEKLHHTARILQFQKWQSREEPSKPETTELIEHARQVRRAIIQLDEYTKHERFSRRLHGDDVPRRTLKLLLNDMKHHARQKTLTGSNKSLRNIVNAGLLRSYQEILFLGYKNAETWLGLLKGLKRILDEELPENDSEFQAFLRMERKALKGLGKKEFAAALDKQEQELRELLELRDKISEAAEQAERRLRGILIQRKKCKHAFANLKNLPDVRGLERQSDIAELLLQEMDKRLQETKTLPGGRFG</sequence>
<dbReference type="EMBL" id="JAAMPI010001618">
    <property type="protein sequence ID" value="KAF4624560.1"/>
    <property type="molecule type" value="Genomic_DNA"/>
</dbReference>
<evidence type="ECO:0000256" key="2">
    <source>
        <dbReference type="SAM" id="MobiDB-lite"/>
    </source>
</evidence>
<accession>A0A8H4R6X5</accession>